<dbReference type="NCBIfam" id="TIGR00231">
    <property type="entry name" value="small_GTP"/>
    <property type="match status" value="2"/>
</dbReference>
<dbReference type="NCBIfam" id="TIGR03594">
    <property type="entry name" value="GTPase_EngA"/>
    <property type="match status" value="1"/>
</dbReference>
<dbReference type="EMBL" id="NXGX01000008">
    <property type="protein sequence ID" value="PKR56939.1"/>
    <property type="molecule type" value="Genomic_DNA"/>
</dbReference>
<dbReference type="HAMAP" id="MF_00195">
    <property type="entry name" value="GTPase_Der"/>
    <property type="match status" value="1"/>
</dbReference>
<dbReference type="Pfam" id="PF14714">
    <property type="entry name" value="KH_dom-like"/>
    <property type="match status" value="1"/>
</dbReference>
<feature type="binding site" evidence="8">
    <location>
        <begin position="9"/>
        <end position="16"/>
    </location>
    <ligand>
        <name>GTP</name>
        <dbReference type="ChEBI" id="CHEBI:37565"/>
        <label>1</label>
    </ligand>
</feature>
<dbReference type="PRINTS" id="PR00326">
    <property type="entry name" value="GTP1OBG"/>
</dbReference>
<dbReference type="InterPro" id="IPR027417">
    <property type="entry name" value="P-loop_NTPase"/>
</dbReference>
<evidence type="ECO:0000256" key="8">
    <source>
        <dbReference type="HAMAP-Rule" id="MF_00195"/>
    </source>
</evidence>
<dbReference type="CDD" id="cd01894">
    <property type="entry name" value="EngA1"/>
    <property type="match status" value="1"/>
</dbReference>
<feature type="binding site" evidence="8">
    <location>
        <begin position="361"/>
        <end position="364"/>
    </location>
    <ligand>
        <name>GTP</name>
        <dbReference type="ChEBI" id="CHEBI:37565"/>
        <label>2</label>
    </ligand>
</feature>
<organism evidence="13 14">
    <name type="scientific">Thalassospira lohafexi</name>
    <dbReference type="NCBI Taxonomy" id="744227"/>
    <lineage>
        <taxon>Bacteria</taxon>
        <taxon>Pseudomonadati</taxon>
        <taxon>Pseudomonadota</taxon>
        <taxon>Alphaproteobacteria</taxon>
        <taxon>Rhodospirillales</taxon>
        <taxon>Thalassospiraceae</taxon>
        <taxon>Thalassospira</taxon>
    </lineage>
</organism>
<protein>
    <recommendedName>
        <fullName evidence="2 8">GTPase Der</fullName>
    </recommendedName>
    <alternativeName>
        <fullName evidence="7 8">GTP-binding protein EngA</fullName>
    </alternativeName>
</protein>
<evidence type="ECO:0000256" key="6">
    <source>
        <dbReference type="ARBA" id="ARBA00023134"/>
    </source>
</evidence>
<sequence length="513" mass="57680">MSLKVAIIGRPNVGKSTLFNRLVGKKLALVDDQPGVTRDRRYGKGRLGHMSFDIIDTAGLEEVFDNSIEGMMRQQSEMAFEECDVALFLIDARAGLTPLDNHFADWLRKRQKPVYVIANKHEGINQDPGLYEAYGLGLGDVAPISAEHGLGIELLYDILEPHWKEWKDGVRDEKKKAQQAAAEAQKDAAAEAGDDGFDDFDNEDDFPDDDGETFPSFEIELFEDDEDEDGELIDEGPRDNSKIQLAIVGRPNAGKSTLLNQLLGENRVMTGPQAGLTRDSIAVDWAYEGRPIRLVDTAGMRRKKKIDDRVERLSVADTLRVIRYAQVVVLMLDATNTLDKQDLTIARMVLEEGRALIIAVNKWDTIIDKSGVMQALRDKLDTSFAQAKGIPVLTFSALTGRGTERLMPTVLDIHDIWSRRISTSKLNRWLEVVSERHLPPVISGRRIRLRYMTQAKARPPSFFINCSKAAELPESYTRYLINGLREDFDMPGVPIRVNLRSSDNPFAKKKKKR</sequence>
<comment type="caution">
    <text evidence="13">The sequence shown here is derived from an EMBL/GenBank/DDBJ whole genome shotgun (WGS) entry which is preliminary data.</text>
</comment>
<evidence type="ECO:0000313" key="13">
    <source>
        <dbReference type="EMBL" id="PKR56939.1"/>
    </source>
</evidence>
<dbReference type="InterPro" id="IPR031166">
    <property type="entry name" value="G_ENGA"/>
</dbReference>
<dbReference type="SUPFAM" id="SSF52540">
    <property type="entry name" value="P-loop containing nucleoside triphosphate hydrolases"/>
    <property type="match status" value="2"/>
</dbReference>
<evidence type="ECO:0000259" key="12">
    <source>
        <dbReference type="PROSITE" id="PS51712"/>
    </source>
</evidence>
<keyword evidence="14" id="KW-1185">Reference proteome</keyword>
<dbReference type="InterPro" id="IPR016484">
    <property type="entry name" value="GTPase_Der"/>
</dbReference>
<dbReference type="GO" id="GO:0042254">
    <property type="term" value="P:ribosome biogenesis"/>
    <property type="evidence" value="ECO:0007669"/>
    <property type="project" value="UniProtKB-KW"/>
</dbReference>
<feature type="region of interest" description="Disordered" evidence="11">
    <location>
        <begin position="170"/>
        <end position="209"/>
    </location>
</feature>
<keyword evidence="6 8" id="KW-0342">GTP-binding</keyword>
<evidence type="ECO:0000256" key="11">
    <source>
        <dbReference type="SAM" id="MobiDB-lite"/>
    </source>
</evidence>
<comment type="subunit">
    <text evidence="8">Associates with the 50S ribosomal subunit.</text>
</comment>
<keyword evidence="5 8" id="KW-0547">Nucleotide-binding</keyword>
<evidence type="ECO:0000256" key="4">
    <source>
        <dbReference type="ARBA" id="ARBA00022737"/>
    </source>
</evidence>
<feature type="binding site" evidence="8">
    <location>
        <begin position="296"/>
        <end position="300"/>
    </location>
    <ligand>
        <name>GTP</name>
        <dbReference type="ChEBI" id="CHEBI:37565"/>
        <label>2</label>
    </ligand>
</feature>
<evidence type="ECO:0000256" key="9">
    <source>
        <dbReference type="PROSITE-ProRule" id="PRU01049"/>
    </source>
</evidence>
<evidence type="ECO:0000313" key="14">
    <source>
        <dbReference type="Proteomes" id="UP000233332"/>
    </source>
</evidence>
<evidence type="ECO:0000256" key="10">
    <source>
        <dbReference type="RuleBase" id="RU004481"/>
    </source>
</evidence>
<dbReference type="PANTHER" id="PTHR43834:SF6">
    <property type="entry name" value="GTPASE DER"/>
    <property type="match status" value="1"/>
</dbReference>
<dbReference type="InterPro" id="IPR032859">
    <property type="entry name" value="KH_dom-like"/>
</dbReference>
<dbReference type="PANTHER" id="PTHR43834">
    <property type="entry name" value="GTPASE DER"/>
    <property type="match status" value="1"/>
</dbReference>
<dbReference type="InterPro" id="IPR015946">
    <property type="entry name" value="KH_dom-like_a/b"/>
</dbReference>
<dbReference type="Proteomes" id="UP000233332">
    <property type="component" value="Unassembled WGS sequence"/>
</dbReference>
<feature type="domain" description="EngA-type G" evidence="12">
    <location>
        <begin position="3"/>
        <end position="167"/>
    </location>
</feature>
<dbReference type="AlphaFoldDB" id="A0A2N3L297"/>
<feature type="compositionally biased region" description="Acidic residues" evidence="11">
    <location>
        <begin position="192"/>
        <end position="209"/>
    </location>
</feature>
<evidence type="ECO:0000256" key="7">
    <source>
        <dbReference type="ARBA" id="ARBA00032345"/>
    </source>
</evidence>
<dbReference type="FunFam" id="3.40.50.300:FF:000057">
    <property type="entry name" value="GTPase Der"/>
    <property type="match status" value="1"/>
</dbReference>
<evidence type="ECO:0000256" key="2">
    <source>
        <dbReference type="ARBA" id="ARBA00020953"/>
    </source>
</evidence>
<dbReference type="Gene3D" id="3.40.50.300">
    <property type="entry name" value="P-loop containing nucleotide triphosphate hydrolases"/>
    <property type="match status" value="2"/>
</dbReference>
<dbReference type="PROSITE" id="PS51712">
    <property type="entry name" value="G_ENGA"/>
    <property type="match status" value="2"/>
</dbReference>
<comment type="similarity">
    <text evidence="1 8 9 10">Belongs to the TRAFAC class TrmE-Era-EngA-EngB-Septin-like GTPase superfamily. EngA (Der) GTPase family.</text>
</comment>
<name>A0A2N3L297_9PROT</name>
<dbReference type="FunFam" id="3.30.300.20:FF:000004">
    <property type="entry name" value="GTPase Der"/>
    <property type="match status" value="1"/>
</dbReference>
<feature type="domain" description="EngA-type G" evidence="12">
    <location>
        <begin position="243"/>
        <end position="418"/>
    </location>
</feature>
<keyword evidence="4 10" id="KW-0677">Repeat</keyword>
<proteinExistence type="inferred from homology"/>
<feature type="binding site" evidence="8">
    <location>
        <begin position="56"/>
        <end position="60"/>
    </location>
    <ligand>
        <name>GTP</name>
        <dbReference type="ChEBI" id="CHEBI:37565"/>
        <label>1</label>
    </ligand>
</feature>
<dbReference type="PIRSF" id="PIRSF006485">
    <property type="entry name" value="GTP-binding_EngA"/>
    <property type="match status" value="1"/>
</dbReference>
<dbReference type="CDD" id="cd01895">
    <property type="entry name" value="EngA2"/>
    <property type="match status" value="1"/>
</dbReference>
<evidence type="ECO:0000256" key="3">
    <source>
        <dbReference type="ARBA" id="ARBA00022517"/>
    </source>
</evidence>
<evidence type="ECO:0000256" key="5">
    <source>
        <dbReference type="ARBA" id="ARBA00022741"/>
    </source>
</evidence>
<dbReference type="GO" id="GO:0005525">
    <property type="term" value="F:GTP binding"/>
    <property type="evidence" value="ECO:0007669"/>
    <property type="project" value="UniProtKB-UniRule"/>
</dbReference>
<dbReference type="InterPro" id="IPR006073">
    <property type="entry name" value="GTP-bd"/>
</dbReference>
<evidence type="ECO:0000256" key="1">
    <source>
        <dbReference type="ARBA" id="ARBA00008279"/>
    </source>
</evidence>
<comment type="function">
    <text evidence="8 10">GTPase that plays an essential role in the late steps of ribosome biogenesis.</text>
</comment>
<feature type="binding site" evidence="8">
    <location>
        <begin position="119"/>
        <end position="122"/>
    </location>
    <ligand>
        <name>GTP</name>
        <dbReference type="ChEBI" id="CHEBI:37565"/>
        <label>1</label>
    </ligand>
</feature>
<accession>A0A2N3L297</accession>
<dbReference type="Gene3D" id="3.30.300.20">
    <property type="match status" value="1"/>
</dbReference>
<gene>
    <name evidence="8" type="primary">der</name>
    <name evidence="13" type="ORF">COO92_18340</name>
</gene>
<dbReference type="RefSeq" id="WP_101304447.1">
    <property type="nucleotide sequence ID" value="NZ_NXGX01000008.1"/>
</dbReference>
<keyword evidence="3 8" id="KW-0690">Ribosome biogenesis</keyword>
<dbReference type="InterPro" id="IPR005225">
    <property type="entry name" value="Small_GTP-bd"/>
</dbReference>
<feature type="binding site" evidence="8">
    <location>
        <begin position="249"/>
        <end position="256"/>
    </location>
    <ligand>
        <name>GTP</name>
        <dbReference type="ChEBI" id="CHEBI:37565"/>
        <label>2</label>
    </ligand>
</feature>
<dbReference type="Pfam" id="PF01926">
    <property type="entry name" value="MMR_HSR1"/>
    <property type="match status" value="2"/>
</dbReference>
<reference evidence="13 14" key="1">
    <citation type="submission" date="2017-09" db="EMBL/GenBank/DDBJ databases">
        <title>Biodiversity and function of Thalassospira species in the particle-attached aromatic-hydrocarbon-degrading consortia from the surface seawater of the China South Sea.</title>
        <authorList>
            <person name="Dong C."/>
            <person name="Lai Q."/>
            <person name="Shao Z."/>
        </authorList>
    </citation>
    <scope>NUCLEOTIDE SEQUENCE [LARGE SCALE GENOMIC DNA]</scope>
    <source>
        <strain evidence="13 14">139Z-12</strain>
    </source>
</reference>